<evidence type="ECO:0000259" key="4">
    <source>
        <dbReference type="Pfam" id="PF25973"/>
    </source>
</evidence>
<dbReference type="OrthoDB" id="9806939at2"/>
<evidence type="ECO:0000313" key="6">
    <source>
        <dbReference type="Proteomes" id="UP000011864"/>
    </source>
</evidence>
<dbReference type="Gene3D" id="1.10.287.470">
    <property type="entry name" value="Helix hairpin bin"/>
    <property type="match status" value="1"/>
</dbReference>
<dbReference type="eggNOG" id="COG0845">
    <property type="taxonomic scope" value="Bacteria"/>
</dbReference>
<keyword evidence="2" id="KW-0812">Transmembrane</keyword>
<evidence type="ECO:0000256" key="1">
    <source>
        <dbReference type="ARBA" id="ARBA00009477"/>
    </source>
</evidence>
<dbReference type="RefSeq" id="WP_007642570.1">
    <property type="nucleotide sequence ID" value="NC_020514.1"/>
</dbReference>
<dbReference type="STRING" id="1129794.C427_4817"/>
<protein>
    <submittedName>
        <fullName evidence="5">RND family efflux transporter MFP subunit</fullName>
    </submittedName>
</protein>
<dbReference type="SUPFAM" id="SSF111369">
    <property type="entry name" value="HlyD-like secretion proteins"/>
    <property type="match status" value="1"/>
</dbReference>
<feature type="domain" description="CzcB-like barrel-sandwich hybrid" evidence="4">
    <location>
        <begin position="78"/>
        <end position="204"/>
    </location>
</feature>
<dbReference type="GO" id="GO:1990281">
    <property type="term" value="C:efflux pump complex"/>
    <property type="evidence" value="ECO:0007669"/>
    <property type="project" value="TreeGrafter"/>
</dbReference>
<dbReference type="Pfam" id="PF25954">
    <property type="entry name" value="Beta-barrel_RND_2"/>
    <property type="match status" value="1"/>
</dbReference>
<proteinExistence type="inferred from homology"/>
<feature type="transmembrane region" description="Helical" evidence="2">
    <location>
        <begin position="12"/>
        <end position="32"/>
    </location>
</feature>
<dbReference type="Gene3D" id="2.40.30.170">
    <property type="match status" value="1"/>
</dbReference>
<dbReference type="PANTHER" id="PTHR30469">
    <property type="entry name" value="MULTIDRUG RESISTANCE PROTEIN MDTA"/>
    <property type="match status" value="1"/>
</dbReference>
<name>K6Z4F6_9ALTE</name>
<reference evidence="5 6" key="1">
    <citation type="journal article" date="2013" name="Genome Announc.">
        <title>Complete Genome Sequence of Glaciecola psychrophila Strain 170T.</title>
        <authorList>
            <person name="Yin J."/>
            <person name="Chen J."/>
            <person name="Liu G."/>
            <person name="Yu Y."/>
            <person name="Song L."/>
            <person name="Wang X."/>
            <person name="Qu X."/>
        </authorList>
    </citation>
    <scope>NUCLEOTIDE SEQUENCE [LARGE SCALE GENOMIC DNA]</scope>
    <source>
        <strain evidence="5 6">170</strain>
    </source>
</reference>
<dbReference type="EMBL" id="CP003837">
    <property type="protein sequence ID" value="AGH46916.1"/>
    <property type="molecule type" value="Genomic_DNA"/>
</dbReference>
<dbReference type="Pfam" id="PF25973">
    <property type="entry name" value="BSH_CzcB"/>
    <property type="match status" value="1"/>
</dbReference>
<organism evidence="5 6">
    <name type="scientific">Paraglaciecola psychrophila 170</name>
    <dbReference type="NCBI Taxonomy" id="1129794"/>
    <lineage>
        <taxon>Bacteria</taxon>
        <taxon>Pseudomonadati</taxon>
        <taxon>Pseudomonadota</taxon>
        <taxon>Gammaproteobacteria</taxon>
        <taxon>Alteromonadales</taxon>
        <taxon>Alteromonadaceae</taxon>
        <taxon>Paraglaciecola</taxon>
    </lineage>
</organism>
<keyword evidence="2" id="KW-1133">Transmembrane helix</keyword>
<dbReference type="InterPro" id="IPR006143">
    <property type="entry name" value="RND_pump_MFP"/>
</dbReference>
<evidence type="ECO:0000313" key="5">
    <source>
        <dbReference type="EMBL" id="AGH46916.1"/>
    </source>
</evidence>
<dbReference type="Proteomes" id="UP000011864">
    <property type="component" value="Chromosome"/>
</dbReference>
<dbReference type="KEGG" id="gps:C427_4817"/>
<dbReference type="InterPro" id="IPR058792">
    <property type="entry name" value="Beta-barrel_RND_2"/>
</dbReference>
<feature type="domain" description="CusB-like beta-barrel" evidence="3">
    <location>
        <begin position="211"/>
        <end position="280"/>
    </location>
</feature>
<accession>K6Z4F6</accession>
<dbReference type="PANTHER" id="PTHR30469:SF29">
    <property type="entry name" value="BLR2860 PROTEIN"/>
    <property type="match status" value="1"/>
</dbReference>
<evidence type="ECO:0000256" key="2">
    <source>
        <dbReference type="SAM" id="Phobius"/>
    </source>
</evidence>
<comment type="similarity">
    <text evidence="1">Belongs to the membrane fusion protein (MFP) (TC 8.A.1) family.</text>
</comment>
<sequence>MAFTINKLRQQPAWIALIVIIALCLWVASGMLKAQNEDSSSKQKSAEIPLVKVTVEHVIADEVTREISLYGRTEPDRIATLRSEVKGLVKEVHVQEGDRVSKGQKIISLEKSDQVSRLQSAKATLKQREVELKGAQALKAQGYQSQTALAQATANLEMAKADTVSFELAVSRSQITAPFDGIINQRFVEMGDFLKEGDNIAILVDLDPLVITANVTEINVQALKTQQQATGRMVSGDMLQGKIRYISSISEPGTNTFKIEVEVPNPDFSRMAGMSTELALPLETTWAMRISPAVMALDEQGNLGVKTVVDEHVKFVPIDIVKSDSQGVWLSGMGQQAEIITIGHGFVRDGDKVEVVRVDTAKNTSMGLSTNSPSSKAMQ</sequence>
<evidence type="ECO:0000259" key="3">
    <source>
        <dbReference type="Pfam" id="PF25954"/>
    </source>
</evidence>
<keyword evidence="6" id="KW-1185">Reference proteome</keyword>
<dbReference type="HOGENOM" id="CLU_018816_0_1_6"/>
<dbReference type="Gene3D" id="2.40.50.100">
    <property type="match status" value="1"/>
</dbReference>
<dbReference type="NCBIfam" id="TIGR01730">
    <property type="entry name" value="RND_mfp"/>
    <property type="match status" value="1"/>
</dbReference>
<dbReference type="GO" id="GO:0015562">
    <property type="term" value="F:efflux transmembrane transporter activity"/>
    <property type="evidence" value="ECO:0007669"/>
    <property type="project" value="TreeGrafter"/>
</dbReference>
<dbReference type="AlphaFoldDB" id="K6Z4F6"/>
<gene>
    <name evidence="5" type="ORF">C427_4817</name>
</gene>
<dbReference type="InterPro" id="IPR058647">
    <property type="entry name" value="BSH_CzcB-like"/>
</dbReference>
<keyword evidence="2" id="KW-0472">Membrane</keyword>
<dbReference type="PATRIC" id="fig|1129794.4.peg.4799"/>